<feature type="transmembrane region" description="Helical" evidence="6">
    <location>
        <begin position="377"/>
        <end position="400"/>
    </location>
</feature>
<evidence type="ECO:0000313" key="11">
    <source>
        <dbReference type="Proteomes" id="UP000681131"/>
    </source>
</evidence>
<evidence type="ECO:0000256" key="1">
    <source>
        <dbReference type="ARBA" id="ARBA00004651"/>
    </source>
</evidence>
<comment type="subcellular location">
    <subcellularLocation>
        <location evidence="1">Cell membrane</location>
        <topology evidence="1">Multi-pass membrane protein</topology>
    </subcellularLocation>
</comment>
<dbReference type="InterPro" id="IPR036259">
    <property type="entry name" value="MFS_trans_sf"/>
</dbReference>
<feature type="transmembrane region" description="Helical" evidence="6">
    <location>
        <begin position="162"/>
        <end position="182"/>
    </location>
</feature>
<keyword evidence="11" id="KW-1185">Reference proteome</keyword>
<keyword evidence="5 6" id="KW-0472">Membrane</keyword>
<dbReference type="SUPFAM" id="SSF103473">
    <property type="entry name" value="MFS general substrate transporter"/>
    <property type="match status" value="1"/>
</dbReference>
<gene>
    <name evidence="8" type="ORF">CDH04_04970</name>
    <name evidence="9" type="ORF">FZC43_04975</name>
</gene>
<dbReference type="Pfam" id="PF07690">
    <property type="entry name" value="MFS_1"/>
    <property type="match status" value="1"/>
</dbReference>
<dbReference type="PANTHER" id="PTHR43124:SF3">
    <property type="entry name" value="CHLORAMPHENICOL EFFLUX PUMP RV0191"/>
    <property type="match status" value="1"/>
</dbReference>
<feature type="transmembrane region" description="Helical" evidence="6">
    <location>
        <begin position="215"/>
        <end position="234"/>
    </location>
</feature>
<dbReference type="Gene3D" id="1.20.1250.20">
    <property type="entry name" value="MFS general substrate transporter like domains"/>
    <property type="match status" value="2"/>
</dbReference>
<dbReference type="AlphaFoldDB" id="A0A2Z4XYS3"/>
<feature type="domain" description="Major facilitator superfamily (MFS) profile" evidence="7">
    <location>
        <begin position="6"/>
        <end position="405"/>
    </location>
</feature>
<dbReference type="GO" id="GO:0022857">
    <property type="term" value="F:transmembrane transporter activity"/>
    <property type="evidence" value="ECO:0007669"/>
    <property type="project" value="InterPro"/>
</dbReference>
<dbReference type="EMBL" id="CP043424">
    <property type="protein sequence ID" value="QIW12041.1"/>
    <property type="molecule type" value="Genomic_DNA"/>
</dbReference>
<evidence type="ECO:0000313" key="10">
    <source>
        <dbReference type="Proteomes" id="UP000251120"/>
    </source>
</evidence>
<dbReference type="PROSITE" id="PS50850">
    <property type="entry name" value="MFS"/>
    <property type="match status" value="1"/>
</dbReference>
<keyword evidence="4 6" id="KW-1133">Transmembrane helix</keyword>
<dbReference type="KEGG" id="fad:CDH04_04970"/>
<evidence type="ECO:0000313" key="9">
    <source>
        <dbReference type="EMBL" id="QIW12041.1"/>
    </source>
</evidence>
<evidence type="ECO:0000313" key="8">
    <source>
        <dbReference type="EMBL" id="AXA33806.1"/>
    </source>
</evidence>
<feature type="transmembrane region" description="Helical" evidence="6">
    <location>
        <begin position="75"/>
        <end position="95"/>
    </location>
</feature>
<sequence>MKQSKFLIFIWISAVLFYMYTRMLSTSLSAFSIPLESEFNFTSLDIAWAISMYSLAMLMMKIPVGMLVDRYGIDYPLLFAMIIVLLGTIMFAYPINSQMLLLSRFIIGVGAAFAMMSAYRLTSIILSKRLFAIATGFIYFFGSLAVSVSGAPLNLAIGSYKYSNIVLILALILALILCLYAFSRYMNGSIPKTGNICSFGDYFVGVKNVFKDKQIVITIIYTSFFTCVFFNTIGYWGNTILSHTKVNSIEQAGLIGNSIASIASGIASIVVGFIIAAQFLRRIHIAIFTTLATVSVFILFYTDITNIYLLMFASFCFGFGFGFTGIAFDTANKRNQTYLVSILSILFLVEYILNSIINPTVAYLQNTLISHGISEFVSYKLAYSLFFILLIIANGLSFYIKPQKV</sequence>
<dbReference type="InterPro" id="IPR020846">
    <property type="entry name" value="MFS_dom"/>
</dbReference>
<protein>
    <submittedName>
        <fullName evidence="8">MFS transporter</fullName>
    </submittedName>
</protein>
<evidence type="ECO:0000256" key="5">
    <source>
        <dbReference type="ARBA" id="ARBA00023136"/>
    </source>
</evidence>
<keyword evidence="3 6" id="KW-0812">Transmembrane</keyword>
<reference evidence="9 11" key="2">
    <citation type="submission" date="2019-08" db="EMBL/GenBank/DDBJ databases">
        <title>Complete genome sequences of Francisella adeliensis (FSC1325 and FSC1326).</title>
        <authorList>
            <person name="Ohrman C."/>
            <person name="Uneklint I."/>
            <person name="Vallesi A."/>
            <person name="Karlsson L."/>
            <person name="Sjodin A."/>
        </authorList>
    </citation>
    <scope>NUCLEOTIDE SEQUENCE [LARGE SCALE GENOMIC DNA]</scope>
    <source>
        <strain evidence="9 11">FSC1325</strain>
    </source>
</reference>
<evidence type="ECO:0000256" key="3">
    <source>
        <dbReference type="ARBA" id="ARBA00022692"/>
    </source>
</evidence>
<dbReference type="Proteomes" id="UP000251120">
    <property type="component" value="Chromosome"/>
</dbReference>
<feature type="transmembrane region" description="Helical" evidence="6">
    <location>
        <begin position="254"/>
        <end position="276"/>
    </location>
</feature>
<feature type="transmembrane region" description="Helical" evidence="6">
    <location>
        <begin position="338"/>
        <end position="357"/>
    </location>
</feature>
<feature type="transmembrane region" description="Helical" evidence="6">
    <location>
        <begin position="307"/>
        <end position="326"/>
    </location>
</feature>
<reference evidence="8 10" key="1">
    <citation type="submission" date="2017-06" db="EMBL/GenBank/DDBJ databases">
        <title>Complete genome of Francisella adeliensis.</title>
        <authorList>
            <person name="Vallesi A."/>
            <person name="Sjodin A."/>
        </authorList>
    </citation>
    <scope>NUCLEOTIDE SEQUENCE [LARGE SCALE GENOMIC DNA]</scope>
    <source>
        <strain evidence="8 10">FDC440</strain>
    </source>
</reference>
<dbReference type="Proteomes" id="UP000681131">
    <property type="component" value="Chromosome"/>
</dbReference>
<feature type="transmembrane region" description="Helical" evidence="6">
    <location>
        <begin position="131"/>
        <end position="150"/>
    </location>
</feature>
<feature type="transmembrane region" description="Helical" evidence="6">
    <location>
        <begin position="101"/>
        <end position="119"/>
    </location>
</feature>
<evidence type="ECO:0000256" key="4">
    <source>
        <dbReference type="ARBA" id="ARBA00022989"/>
    </source>
</evidence>
<dbReference type="OrthoDB" id="9773404at2"/>
<dbReference type="InterPro" id="IPR050189">
    <property type="entry name" value="MFS_Efflux_Transporters"/>
</dbReference>
<keyword evidence="2" id="KW-1003">Cell membrane</keyword>
<accession>A0A2Z4XYS3</accession>
<name>A0A2Z4XYS3_9GAMM</name>
<feature type="transmembrane region" description="Helical" evidence="6">
    <location>
        <begin position="283"/>
        <end position="301"/>
    </location>
</feature>
<feature type="transmembrane region" description="Helical" evidence="6">
    <location>
        <begin position="46"/>
        <end position="68"/>
    </location>
</feature>
<evidence type="ECO:0000256" key="6">
    <source>
        <dbReference type="SAM" id="Phobius"/>
    </source>
</evidence>
<dbReference type="GO" id="GO:0005886">
    <property type="term" value="C:plasma membrane"/>
    <property type="evidence" value="ECO:0007669"/>
    <property type="project" value="UniProtKB-SubCell"/>
</dbReference>
<dbReference type="CDD" id="cd06174">
    <property type="entry name" value="MFS"/>
    <property type="match status" value="1"/>
</dbReference>
<dbReference type="InterPro" id="IPR011701">
    <property type="entry name" value="MFS"/>
</dbReference>
<dbReference type="RefSeq" id="WP_112869980.1">
    <property type="nucleotide sequence ID" value="NZ_CP021781.1"/>
</dbReference>
<dbReference type="EMBL" id="CP021781">
    <property type="protein sequence ID" value="AXA33806.1"/>
    <property type="molecule type" value="Genomic_DNA"/>
</dbReference>
<dbReference type="PANTHER" id="PTHR43124">
    <property type="entry name" value="PURINE EFFLUX PUMP PBUE"/>
    <property type="match status" value="1"/>
</dbReference>
<evidence type="ECO:0000259" key="7">
    <source>
        <dbReference type="PROSITE" id="PS50850"/>
    </source>
</evidence>
<evidence type="ECO:0000256" key="2">
    <source>
        <dbReference type="ARBA" id="ARBA00022475"/>
    </source>
</evidence>
<organism evidence="8 10">
    <name type="scientific">Francisella adeliensis</name>
    <dbReference type="NCBI Taxonomy" id="2007306"/>
    <lineage>
        <taxon>Bacteria</taxon>
        <taxon>Pseudomonadati</taxon>
        <taxon>Pseudomonadota</taxon>
        <taxon>Gammaproteobacteria</taxon>
        <taxon>Thiotrichales</taxon>
        <taxon>Francisellaceae</taxon>
        <taxon>Francisella</taxon>
    </lineage>
</organism>
<proteinExistence type="predicted"/>